<dbReference type="InterPro" id="IPR000182">
    <property type="entry name" value="GNAT_dom"/>
</dbReference>
<sequence length="121" mass="13814">MAYIDNQVVGWCNANEKSKCLHCEGWQGCLASVDSATNVKVKSIFCFSIDPNMRNKGIATQLLNQVCEDAKKDGFTIVEVYPDKEYNELFQDFMGPLGLYKKCGFEVYDETNQKYVMRKTL</sequence>
<keyword evidence="3" id="KW-1185">Reference proteome</keyword>
<dbReference type="Proteomes" id="UP001230220">
    <property type="component" value="Unassembled WGS sequence"/>
</dbReference>
<dbReference type="EMBL" id="JAUSUR010000007">
    <property type="protein sequence ID" value="MDQ0362670.1"/>
    <property type="molecule type" value="Genomic_DNA"/>
</dbReference>
<organism evidence="2 3">
    <name type="scientific">Breznakia pachnodae</name>
    <dbReference type="NCBI Taxonomy" id="265178"/>
    <lineage>
        <taxon>Bacteria</taxon>
        <taxon>Bacillati</taxon>
        <taxon>Bacillota</taxon>
        <taxon>Erysipelotrichia</taxon>
        <taxon>Erysipelotrichales</taxon>
        <taxon>Erysipelotrichaceae</taxon>
        <taxon>Breznakia</taxon>
    </lineage>
</organism>
<dbReference type="InterPro" id="IPR016181">
    <property type="entry name" value="Acyl_CoA_acyltransferase"/>
</dbReference>
<dbReference type="CDD" id="cd04301">
    <property type="entry name" value="NAT_SF"/>
    <property type="match status" value="1"/>
</dbReference>
<gene>
    <name evidence="2" type="ORF">J2S15_003424</name>
</gene>
<dbReference type="Pfam" id="PF00583">
    <property type="entry name" value="Acetyltransf_1"/>
    <property type="match status" value="1"/>
</dbReference>
<evidence type="ECO:0000259" key="1">
    <source>
        <dbReference type="PROSITE" id="PS51186"/>
    </source>
</evidence>
<dbReference type="RefSeq" id="WP_307410503.1">
    <property type="nucleotide sequence ID" value="NZ_JAUSUR010000007.1"/>
</dbReference>
<dbReference type="Gene3D" id="3.40.630.30">
    <property type="match status" value="1"/>
</dbReference>
<evidence type="ECO:0000313" key="3">
    <source>
        <dbReference type="Proteomes" id="UP001230220"/>
    </source>
</evidence>
<reference evidence="2 3" key="1">
    <citation type="submission" date="2023-07" db="EMBL/GenBank/DDBJ databases">
        <title>Genomic Encyclopedia of Type Strains, Phase IV (KMG-IV): sequencing the most valuable type-strain genomes for metagenomic binning, comparative biology and taxonomic classification.</title>
        <authorList>
            <person name="Goeker M."/>
        </authorList>
    </citation>
    <scope>NUCLEOTIDE SEQUENCE [LARGE SCALE GENOMIC DNA]</scope>
    <source>
        <strain evidence="2 3">DSM 16784</strain>
    </source>
</reference>
<accession>A0ABU0E793</accession>
<feature type="domain" description="N-acetyltransferase" evidence="1">
    <location>
        <begin position="1"/>
        <end position="121"/>
    </location>
</feature>
<protein>
    <submittedName>
        <fullName evidence="2">Ribosomal protein S18 acetylase RimI-like enzyme</fullName>
    </submittedName>
</protein>
<evidence type="ECO:0000313" key="2">
    <source>
        <dbReference type="EMBL" id="MDQ0362670.1"/>
    </source>
</evidence>
<name>A0ABU0E793_9FIRM</name>
<comment type="caution">
    <text evidence="2">The sequence shown here is derived from an EMBL/GenBank/DDBJ whole genome shotgun (WGS) entry which is preliminary data.</text>
</comment>
<dbReference type="SUPFAM" id="SSF55729">
    <property type="entry name" value="Acyl-CoA N-acyltransferases (Nat)"/>
    <property type="match status" value="1"/>
</dbReference>
<dbReference type="PROSITE" id="PS51186">
    <property type="entry name" value="GNAT"/>
    <property type="match status" value="1"/>
</dbReference>
<proteinExistence type="predicted"/>